<gene>
    <name evidence="4" type="ORF">F0145_25500</name>
</gene>
<dbReference type="RefSeq" id="WP_150093429.1">
    <property type="nucleotide sequence ID" value="NZ_VWSF01000038.1"/>
</dbReference>
<sequence length="220" mass="24392">MQTKKYVAYYRVSTAKQGASGLGLEAQQYAVAAFLKGGKIAGEYIEVESGKKNNRPQLVAAIEQARKLKATLVIAKLDRLSRNASFIFTLKDSGVDFVCADMPDANTLTIGIFAVLAQHERELISSRTKAALQMKKKQGIKLGKPENLTDQARVTSLLVRRQKAITNEHNQRATALIQVYRQQGMTWLAIAEKLNQAGFKTSRGSQFQAVQVQRIYFRAG</sequence>
<dbReference type="Pfam" id="PF00239">
    <property type="entry name" value="Resolvase"/>
    <property type="match status" value="1"/>
</dbReference>
<dbReference type="Gene3D" id="3.40.50.1390">
    <property type="entry name" value="Resolvase, N-terminal catalytic domain"/>
    <property type="match status" value="1"/>
</dbReference>
<evidence type="ECO:0000256" key="2">
    <source>
        <dbReference type="ARBA" id="ARBA00023172"/>
    </source>
</evidence>
<dbReference type="InterPro" id="IPR050639">
    <property type="entry name" value="SSR_resolvase"/>
</dbReference>
<dbReference type="AlphaFoldDB" id="A0A5M6CXZ0"/>
<protein>
    <submittedName>
        <fullName evidence="4">Recombinase family protein</fullName>
    </submittedName>
</protein>
<comment type="caution">
    <text evidence="4">The sequence shown here is derived from an EMBL/GenBank/DDBJ whole genome shotgun (WGS) entry which is preliminary data.</text>
</comment>
<reference evidence="4 5" key="1">
    <citation type="submission" date="2019-09" db="EMBL/GenBank/DDBJ databases">
        <title>Genome sequence and assembly of Adhaeribacter sp.</title>
        <authorList>
            <person name="Chhetri G."/>
        </authorList>
    </citation>
    <scope>NUCLEOTIDE SEQUENCE [LARGE SCALE GENOMIC DNA]</scope>
    <source>
        <strain evidence="4 5">DK36</strain>
    </source>
</reference>
<dbReference type="SMART" id="SM00857">
    <property type="entry name" value="Resolvase"/>
    <property type="match status" value="1"/>
</dbReference>
<dbReference type="PROSITE" id="PS51736">
    <property type="entry name" value="RECOMBINASES_3"/>
    <property type="match status" value="1"/>
</dbReference>
<dbReference type="GO" id="GO:0003677">
    <property type="term" value="F:DNA binding"/>
    <property type="evidence" value="ECO:0007669"/>
    <property type="project" value="UniProtKB-KW"/>
</dbReference>
<keyword evidence="5" id="KW-1185">Reference proteome</keyword>
<feature type="domain" description="Resolvase/invertase-type recombinase catalytic" evidence="3">
    <location>
        <begin position="5"/>
        <end position="139"/>
    </location>
</feature>
<keyword evidence="1" id="KW-0238">DNA-binding</keyword>
<proteinExistence type="predicted"/>
<accession>A0A5M6CXZ0</accession>
<dbReference type="InterPro" id="IPR036162">
    <property type="entry name" value="Resolvase-like_N_sf"/>
</dbReference>
<name>A0A5M6CXZ0_9BACT</name>
<dbReference type="PANTHER" id="PTHR30461">
    <property type="entry name" value="DNA-INVERTASE FROM LAMBDOID PROPHAGE"/>
    <property type="match status" value="1"/>
</dbReference>
<dbReference type="InterPro" id="IPR006119">
    <property type="entry name" value="Resolv_N"/>
</dbReference>
<dbReference type="GO" id="GO:0000150">
    <property type="term" value="F:DNA strand exchange activity"/>
    <property type="evidence" value="ECO:0007669"/>
    <property type="project" value="InterPro"/>
</dbReference>
<evidence type="ECO:0000313" key="5">
    <source>
        <dbReference type="Proteomes" id="UP000323426"/>
    </source>
</evidence>
<evidence type="ECO:0000259" key="3">
    <source>
        <dbReference type="PROSITE" id="PS51736"/>
    </source>
</evidence>
<dbReference type="EMBL" id="VWSF01000038">
    <property type="protein sequence ID" value="KAA5538862.1"/>
    <property type="molecule type" value="Genomic_DNA"/>
</dbReference>
<dbReference type="Proteomes" id="UP000323426">
    <property type="component" value="Unassembled WGS sequence"/>
</dbReference>
<keyword evidence="2" id="KW-0233">DNA recombination</keyword>
<dbReference type="PANTHER" id="PTHR30461:SF2">
    <property type="entry name" value="SERINE RECOMBINASE PINE-RELATED"/>
    <property type="match status" value="1"/>
</dbReference>
<evidence type="ECO:0000313" key="4">
    <source>
        <dbReference type="EMBL" id="KAA5538862.1"/>
    </source>
</evidence>
<evidence type="ECO:0000256" key="1">
    <source>
        <dbReference type="ARBA" id="ARBA00023125"/>
    </source>
</evidence>
<dbReference type="SUPFAM" id="SSF53041">
    <property type="entry name" value="Resolvase-like"/>
    <property type="match status" value="1"/>
</dbReference>
<organism evidence="4 5">
    <name type="scientific">Adhaeribacter rhizoryzae</name>
    <dbReference type="NCBI Taxonomy" id="2607907"/>
    <lineage>
        <taxon>Bacteria</taxon>
        <taxon>Pseudomonadati</taxon>
        <taxon>Bacteroidota</taxon>
        <taxon>Cytophagia</taxon>
        <taxon>Cytophagales</taxon>
        <taxon>Hymenobacteraceae</taxon>
        <taxon>Adhaeribacter</taxon>
    </lineage>
</organism>
<dbReference type="CDD" id="cd03768">
    <property type="entry name" value="SR_ResInv"/>
    <property type="match status" value="1"/>
</dbReference>